<comment type="caution">
    <text evidence="2">The sequence shown here is derived from an EMBL/GenBank/DDBJ whole genome shotgun (WGS) entry which is preliminary data.</text>
</comment>
<dbReference type="Proteomes" id="UP001341840">
    <property type="component" value="Unassembled WGS sequence"/>
</dbReference>
<feature type="compositionally biased region" description="Acidic residues" evidence="1">
    <location>
        <begin position="44"/>
        <end position="55"/>
    </location>
</feature>
<evidence type="ECO:0000313" key="3">
    <source>
        <dbReference type="Proteomes" id="UP001341840"/>
    </source>
</evidence>
<accession>A0ABU6TP38</accession>
<proteinExistence type="predicted"/>
<feature type="compositionally biased region" description="Basic and acidic residues" evidence="1">
    <location>
        <begin position="34"/>
        <end position="43"/>
    </location>
</feature>
<keyword evidence="3" id="KW-1185">Reference proteome</keyword>
<evidence type="ECO:0000256" key="1">
    <source>
        <dbReference type="SAM" id="MobiDB-lite"/>
    </source>
</evidence>
<feature type="region of interest" description="Disordered" evidence="1">
    <location>
        <begin position="31"/>
        <end position="55"/>
    </location>
</feature>
<gene>
    <name evidence="2" type="ORF">PIB30_064488</name>
</gene>
<organism evidence="2 3">
    <name type="scientific">Stylosanthes scabra</name>
    <dbReference type="NCBI Taxonomy" id="79078"/>
    <lineage>
        <taxon>Eukaryota</taxon>
        <taxon>Viridiplantae</taxon>
        <taxon>Streptophyta</taxon>
        <taxon>Embryophyta</taxon>
        <taxon>Tracheophyta</taxon>
        <taxon>Spermatophyta</taxon>
        <taxon>Magnoliopsida</taxon>
        <taxon>eudicotyledons</taxon>
        <taxon>Gunneridae</taxon>
        <taxon>Pentapetalae</taxon>
        <taxon>rosids</taxon>
        <taxon>fabids</taxon>
        <taxon>Fabales</taxon>
        <taxon>Fabaceae</taxon>
        <taxon>Papilionoideae</taxon>
        <taxon>50 kb inversion clade</taxon>
        <taxon>dalbergioids sensu lato</taxon>
        <taxon>Dalbergieae</taxon>
        <taxon>Pterocarpus clade</taxon>
        <taxon>Stylosanthes</taxon>
    </lineage>
</organism>
<protein>
    <submittedName>
        <fullName evidence="2">Uncharacterized protein</fullName>
    </submittedName>
</protein>
<name>A0ABU6TP38_9FABA</name>
<reference evidence="2 3" key="1">
    <citation type="journal article" date="2023" name="Plants (Basel)">
        <title>Bridging the Gap: Combining Genomics and Transcriptomics Approaches to Understand Stylosanthes scabra, an Orphan Legume from the Brazilian Caatinga.</title>
        <authorList>
            <person name="Ferreira-Neto J.R.C."/>
            <person name="da Silva M.D."/>
            <person name="Binneck E."/>
            <person name="de Melo N.F."/>
            <person name="da Silva R.H."/>
            <person name="de Melo A.L.T.M."/>
            <person name="Pandolfi V."/>
            <person name="Bustamante F.O."/>
            <person name="Brasileiro-Vidal A.C."/>
            <person name="Benko-Iseppon A.M."/>
        </authorList>
    </citation>
    <scope>NUCLEOTIDE SEQUENCE [LARGE SCALE GENOMIC DNA]</scope>
    <source>
        <tissue evidence="2">Leaves</tissue>
    </source>
</reference>
<evidence type="ECO:0000313" key="2">
    <source>
        <dbReference type="EMBL" id="MED6149638.1"/>
    </source>
</evidence>
<feature type="non-terminal residue" evidence="2">
    <location>
        <position position="1"/>
    </location>
</feature>
<dbReference type="EMBL" id="JASCZI010091250">
    <property type="protein sequence ID" value="MED6149638.1"/>
    <property type="molecule type" value="Genomic_DNA"/>
</dbReference>
<sequence length="55" mass="6126">ISGGKPKFAMKLHECRCWQGFGEHVGNLLRGKKRSVESGRDGGDREEDSGSIEHR</sequence>